<evidence type="ECO:0000259" key="2">
    <source>
        <dbReference type="Pfam" id="PF13392"/>
    </source>
</evidence>
<evidence type="ECO:0000313" key="3">
    <source>
        <dbReference type="EMBL" id="OEV13858.1"/>
    </source>
</evidence>
<dbReference type="InterPro" id="IPR003615">
    <property type="entry name" value="HNH_nuc"/>
</dbReference>
<dbReference type="EMBL" id="LJGW01000036">
    <property type="protein sequence ID" value="OEV13858.1"/>
    <property type="molecule type" value="Genomic_DNA"/>
</dbReference>
<accession>A0A1E7LCG8</accession>
<dbReference type="CDD" id="cd00085">
    <property type="entry name" value="HNHc"/>
    <property type="match status" value="1"/>
</dbReference>
<keyword evidence="3" id="KW-0540">Nuclease</keyword>
<feature type="domain" description="HNH nuclease" evidence="2">
    <location>
        <begin position="293"/>
        <end position="316"/>
    </location>
</feature>
<dbReference type="Pfam" id="PF13392">
    <property type="entry name" value="HNH_3"/>
    <property type="match status" value="1"/>
</dbReference>
<dbReference type="GO" id="GO:0004519">
    <property type="term" value="F:endonuclease activity"/>
    <property type="evidence" value="ECO:0007669"/>
    <property type="project" value="UniProtKB-KW"/>
</dbReference>
<dbReference type="RefSeq" id="WP_070014627.1">
    <property type="nucleotide sequence ID" value="NZ_LJGW01000036.1"/>
</dbReference>
<reference evidence="3 4" key="1">
    <citation type="journal article" date="2016" name="Front. Microbiol.">
        <title>Comparative Genomics Analysis of Streptomyces Species Reveals Their Adaptation to the Marine Environment and Their Diversity at the Genomic Level.</title>
        <authorList>
            <person name="Tian X."/>
            <person name="Zhang Z."/>
            <person name="Yang T."/>
            <person name="Chen M."/>
            <person name="Li J."/>
            <person name="Chen F."/>
            <person name="Yang J."/>
            <person name="Li W."/>
            <person name="Zhang B."/>
            <person name="Zhang Z."/>
            <person name="Wu J."/>
            <person name="Zhang C."/>
            <person name="Long L."/>
            <person name="Xiao J."/>
        </authorList>
    </citation>
    <scope>NUCLEOTIDE SEQUENCE [LARGE SCALE GENOMIC DNA]</scope>
    <source>
        <strain evidence="3 4">SCSIO 10429</strain>
    </source>
</reference>
<keyword evidence="4" id="KW-1185">Reference proteome</keyword>
<gene>
    <name evidence="3" type="ORF">AN218_01640</name>
</gene>
<keyword evidence="3" id="KW-0255">Endonuclease</keyword>
<dbReference type="PATRIC" id="fig|518642.10.peg.5193"/>
<keyword evidence="3" id="KW-0378">Hydrolase</keyword>
<dbReference type="AlphaFoldDB" id="A0A1E7LCG8"/>
<sequence>MRETGGRYAREQLAEAVTGASTWAGVLRALGLPVSGGRRRAVQRAVAAYGLDTSHFVRRSPWTKYSDEQIRRAVASATTLREVATVLGAAPSTGTLSHIRRRVAAARLDVRHFPGLHRSGPELPFSAAELRQAAASAESLRALARALGIPDDGRSRGALRRMLRDAGADVSHFSHARVAIPEGDLREAMARSVSYAGVLRELGLPVTEPNRAKVQRRARRLGVEDGHFRRPVKGAASRSASSGAGGGARGVLTVRPDGLPRVRHERLRRALDETGMAYACAGCGNPGSWEGQPMTLQIDHINGDWRDNRRENLRYLCPNCHAVTATWCGRNRRREAARTGPVRQ</sequence>
<evidence type="ECO:0000256" key="1">
    <source>
        <dbReference type="SAM" id="MobiDB-lite"/>
    </source>
</evidence>
<organism evidence="3 4">
    <name type="scientific">Streptomyces nanshensis</name>
    <dbReference type="NCBI Taxonomy" id="518642"/>
    <lineage>
        <taxon>Bacteria</taxon>
        <taxon>Bacillati</taxon>
        <taxon>Actinomycetota</taxon>
        <taxon>Actinomycetes</taxon>
        <taxon>Kitasatosporales</taxon>
        <taxon>Streptomycetaceae</taxon>
        <taxon>Streptomyces</taxon>
    </lineage>
</organism>
<evidence type="ECO:0000313" key="4">
    <source>
        <dbReference type="Proteomes" id="UP000176005"/>
    </source>
</evidence>
<dbReference type="Proteomes" id="UP000176005">
    <property type="component" value="Unassembled WGS sequence"/>
</dbReference>
<proteinExistence type="predicted"/>
<name>A0A1E7LCG8_9ACTN</name>
<comment type="caution">
    <text evidence="3">The sequence shown here is derived from an EMBL/GenBank/DDBJ whole genome shotgun (WGS) entry which is preliminary data.</text>
</comment>
<protein>
    <submittedName>
        <fullName evidence="3">HNH endonuclease</fullName>
    </submittedName>
</protein>
<feature type="region of interest" description="Disordered" evidence="1">
    <location>
        <begin position="232"/>
        <end position="254"/>
    </location>
</feature>